<evidence type="ECO:0000256" key="3">
    <source>
        <dbReference type="ARBA" id="ARBA00023143"/>
    </source>
</evidence>
<evidence type="ECO:0000256" key="4">
    <source>
        <dbReference type="RuleBase" id="RU362073"/>
    </source>
</evidence>
<keyword evidence="8" id="KW-0969">Cilium</keyword>
<evidence type="ECO:0000313" key="9">
    <source>
        <dbReference type="Proteomes" id="UP000582487"/>
    </source>
</evidence>
<dbReference type="AlphaFoldDB" id="A0A848RW24"/>
<dbReference type="SUPFAM" id="SSF64518">
    <property type="entry name" value="Phase 1 flagellin"/>
    <property type="match status" value="1"/>
</dbReference>
<dbReference type="Pfam" id="PF00700">
    <property type="entry name" value="Flagellin_C"/>
    <property type="match status" value="1"/>
</dbReference>
<evidence type="ECO:0000256" key="2">
    <source>
        <dbReference type="ARBA" id="ARBA00020110"/>
    </source>
</evidence>
<dbReference type="GO" id="GO:0005198">
    <property type="term" value="F:structural molecule activity"/>
    <property type="evidence" value="ECO:0007669"/>
    <property type="project" value="UniProtKB-UniRule"/>
</dbReference>
<reference evidence="8 9" key="1">
    <citation type="submission" date="2020-04" db="EMBL/GenBank/DDBJ databases">
        <title>Antimicrobial susceptibility and clonality of vaginal-derived multi-drug resistant Mobiluncus isolates in China.</title>
        <authorList>
            <person name="Zhang X."/>
        </authorList>
    </citation>
    <scope>NUCLEOTIDE SEQUENCE [LARGE SCALE GENOMIC DNA]</scope>
    <source>
        <strain evidence="8 9">7</strain>
    </source>
</reference>
<name>A0A848RW24_9ACTO</name>
<feature type="compositionally biased region" description="Low complexity" evidence="5">
    <location>
        <begin position="47"/>
        <end position="83"/>
    </location>
</feature>
<accession>A0A848RW24</accession>
<dbReference type="Pfam" id="PF00669">
    <property type="entry name" value="Flagellin_N"/>
    <property type="match status" value="1"/>
</dbReference>
<dbReference type="PRINTS" id="PR00207">
    <property type="entry name" value="FLAGELLIN"/>
</dbReference>
<dbReference type="InterPro" id="IPR001029">
    <property type="entry name" value="Flagellin_N"/>
</dbReference>
<feature type="compositionally biased region" description="Low complexity" evidence="5">
    <location>
        <begin position="11"/>
        <end position="22"/>
    </location>
</feature>
<dbReference type="GO" id="GO:0005576">
    <property type="term" value="C:extracellular region"/>
    <property type="evidence" value="ECO:0007669"/>
    <property type="project" value="UniProtKB-SubCell"/>
</dbReference>
<dbReference type="GO" id="GO:0009288">
    <property type="term" value="C:bacterial-type flagellum"/>
    <property type="evidence" value="ECO:0007669"/>
    <property type="project" value="UniProtKB-SubCell"/>
</dbReference>
<keyword evidence="4" id="KW-0964">Secreted</keyword>
<evidence type="ECO:0000259" key="6">
    <source>
        <dbReference type="Pfam" id="PF00669"/>
    </source>
</evidence>
<comment type="similarity">
    <text evidence="1 4">Belongs to the bacterial flagellin family.</text>
</comment>
<sequence>MATLSVDGKYAAGSNSPAAPGSTYPIPAPNAEADSLAPHEQNPNPNAGASAASASGASGTRGTRGANVTGATNAGTPANPPAASGEVDTAGMPRHLAYVMESLGEDFTDGAGAGIATTYRSGGSGGSGAAGSIRTGGTGLRRGGHARTSGEGDFPYPDADLGFSVDPAFGDTGDIPVGRSVGFSPRASLGAGATGGWRGNPANNFLGNALANTFGVFPGAGGAGGAPRGGITSSLNTNVMALQAYRNMANAHKILNDSLLKLTSGERINNPGDDAAGLALAENMRSQLLGSKQAVRNAQDGISLVQTAEGVLGTVHNMLQRMRVLAVQGASDSNQDQRGNIVTEMDSIRVEIGRIGEATEVLGRKILGDKYVEPADALRFQIGANGTDLDTIAVTFVDVVDIAHAQLGEIPQDASHEAFQGAIVNIDGQIEVISTARATLGAVMSRFENTINTLNVTVENLAAARGRIQDTDFTTESAEYMRGRILTQSSHAVMSQALLAPRGVLSLLSVA</sequence>
<comment type="caution">
    <text evidence="8">The sequence shown here is derived from an EMBL/GenBank/DDBJ whole genome shotgun (WGS) entry which is preliminary data.</text>
</comment>
<protein>
    <recommendedName>
        <fullName evidence="2 4">Flagellin</fullName>
    </recommendedName>
</protein>
<evidence type="ECO:0000256" key="5">
    <source>
        <dbReference type="SAM" id="MobiDB-lite"/>
    </source>
</evidence>
<organism evidence="8 9">
    <name type="scientific">Mobiluncus mulieris</name>
    <dbReference type="NCBI Taxonomy" id="2052"/>
    <lineage>
        <taxon>Bacteria</taxon>
        <taxon>Bacillati</taxon>
        <taxon>Actinomycetota</taxon>
        <taxon>Actinomycetes</taxon>
        <taxon>Actinomycetales</taxon>
        <taxon>Actinomycetaceae</taxon>
        <taxon>Mobiluncus</taxon>
    </lineage>
</organism>
<gene>
    <name evidence="8" type="ORF">HHJ74_11315</name>
</gene>
<dbReference type="EMBL" id="JABCUV010000031">
    <property type="protein sequence ID" value="NMW94246.1"/>
    <property type="molecule type" value="Genomic_DNA"/>
</dbReference>
<dbReference type="PANTHER" id="PTHR42792:SF2">
    <property type="entry name" value="FLAGELLIN"/>
    <property type="match status" value="1"/>
</dbReference>
<dbReference type="Gene3D" id="6.10.10.10">
    <property type="entry name" value="Flagellar export chaperone, C-terminal domain"/>
    <property type="match status" value="1"/>
</dbReference>
<feature type="compositionally biased region" description="Gly residues" evidence="5">
    <location>
        <begin position="122"/>
        <end position="141"/>
    </location>
</feature>
<comment type="function">
    <text evidence="4">Flagellin is the subunit protein which polymerizes to form the filaments of bacterial flagella.</text>
</comment>
<feature type="domain" description="Flagellin N-terminal" evidence="6">
    <location>
        <begin position="236"/>
        <end position="369"/>
    </location>
</feature>
<dbReference type="RefSeq" id="WP_004016095.1">
    <property type="nucleotide sequence ID" value="NZ_JABCUT010000034.1"/>
</dbReference>
<dbReference type="PANTHER" id="PTHR42792">
    <property type="entry name" value="FLAGELLIN"/>
    <property type="match status" value="1"/>
</dbReference>
<keyword evidence="8" id="KW-0966">Cell projection</keyword>
<dbReference type="InterPro" id="IPR042187">
    <property type="entry name" value="Flagellin_C_sub2"/>
</dbReference>
<proteinExistence type="inferred from homology"/>
<feature type="region of interest" description="Disordered" evidence="5">
    <location>
        <begin position="1"/>
        <end position="88"/>
    </location>
</feature>
<dbReference type="Gene3D" id="1.20.1330.10">
    <property type="entry name" value="f41 fragment of flagellin, N-terminal domain"/>
    <property type="match status" value="1"/>
</dbReference>
<evidence type="ECO:0000313" key="8">
    <source>
        <dbReference type="EMBL" id="NMW94246.1"/>
    </source>
</evidence>
<evidence type="ECO:0000259" key="7">
    <source>
        <dbReference type="Pfam" id="PF00700"/>
    </source>
</evidence>
<dbReference type="Proteomes" id="UP000582487">
    <property type="component" value="Unassembled WGS sequence"/>
</dbReference>
<keyword evidence="8" id="KW-0282">Flagellum</keyword>
<keyword evidence="3 4" id="KW-0975">Bacterial flagellum</keyword>
<feature type="domain" description="Flagellin C-terminal" evidence="7">
    <location>
        <begin position="425"/>
        <end position="508"/>
    </location>
</feature>
<evidence type="ECO:0000256" key="1">
    <source>
        <dbReference type="ARBA" id="ARBA00005709"/>
    </source>
</evidence>
<comment type="subcellular location">
    <subcellularLocation>
        <location evidence="4">Secreted</location>
    </subcellularLocation>
    <subcellularLocation>
        <location evidence="4">Bacterial flagellum</location>
    </subcellularLocation>
</comment>
<dbReference type="InterPro" id="IPR001492">
    <property type="entry name" value="Flagellin"/>
</dbReference>
<feature type="region of interest" description="Disordered" evidence="5">
    <location>
        <begin position="119"/>
        <end position="157"/>
    </location>
</feature>
<dbReference type="InterPro" id="IPR046358">
    <property type="entry name" value="Flagellin_C"/>
</dbReference>